<dbReference type="SMART" id="SM00220">
    <property type="entry name" value="S_TKc"/>
    <property type="match status" value="1"/>
</dbReference>
<name>A0A0L0CMF8_LUCCU</name>
<dbReference type="FunFam" id="3.30.200.20:FF:000080">
    <property type="entry name" value="Protein kinase C"/>
    <property type="match status" value="1"/>
</dbReference>
<feature type="binding site" evidence="20">
    <location>
        <position position="214"/>
    </location>
    <ligand>
        <name>Ca(2+)</name>
        <dbReference type="ChEBI" id="CHEBI:29108"/>
        <label>1</label>
    </ligand>
</feature>
<evidence type="ECO:0000256" key="6">
    <source>
        <dbReference type="ARBA" id="ARBA00022723"/>
    </source>
</evidence>
<dbReference type="Gene3D" id="3.30.200.20">
    <property type="entry name" value="Phosphorylase Kinase, domain 1"/>
    <property type="match status" value="1"/>
</dbReference>
<dbReference type="InterPro" id="IPR002219">
    <property type="entry name" value="PKC_DAG/PE"/>
</dbReference>
<dbReference type="InterPro" id="IPR020454">
    <property type="entry name" value="DAG/PE-bd"/>
</dbReference>
<dbReference type="InterPro" id="IPR014375">
    <property type="entry name" value="Protein_kinase_C_a/b/g"/>
</dbReference>
<dbReference type="PROSITE" id="PS00479">
    <property type="entry name" value="ZF_DAG_PE_1"/>
    <property type="match status" value="2"/>
</dbReference>
<dbReference type="AlphaFoldDB" id="A0A0L0CMF8"/>
<feature type="binding site" evidence="20">
    <location>
        <position position="273"/>
    </location>
    <ligand>
        <name>Ca(2+)</name>
        <dbReference type="ChEBI" id="CHEBI:29108"/>
        <label>1</label>
    </ligand>
</feature>
<evidence type="ECO:0000256" key="14">
    <source>
        <dbReference type="ARBA" id="ARBA00047272"/>
    </source>
</evidence>
<sequence length="686" mass="78178">MAAAAPAAGAPAAAAAGAAGVPKNLVEIAGEANITNYMKNRLRRGGMKRKGMQIVNGHKFVVRFFKQPTYCGHCKDFIWGFGKQGFQCEDCRFNIHQKCVNFVVFKCPGTETDIDGDCAKVKHSWVSTTYSAPTFCDDCGLLLHGVAHQGVKCDNCNLNVHHGCKDKVPPLCGSDISEIRGKLLLYVELKGNSLKVEIKEAANLIPMDTNGLSDPYIAVQLHPDRSGKTKKKTKTIQKNLNPVFNETFTFDITPQDREKRLLVEVWDWDRTSRNDFMGSFSFSLDEIQKEPIDGWYKFLSQVEGEHYNIPCSDPVNDIARLRDEVRREKPANTRRMDNKDMPHNMSKRDMIRAADFNFIKVLGKGSYGKILLAERRGTDELYAVKVLRKDVIIQSDDMELPMIEKSILALPGKSPFLVSLHSCFQTMDRLFFVMEYCKGGDLLYHMQQYGRFKESVAIFYAVEVALALFFLHERRIIYRDLKLDNILLDMEGHVKLTDFGLSKDNISENDTTKTFCGTSSYMAPEIISCEPYNHTVDWWAYGVLLYEMMAGQQPFEGDDDNTIFKNAKEKKAVFPKHFTQESMDIITSFLAKKPNNRLGAGRFARTEIQTHPFYQGVDWEMAEAKDWIDPPIVPNIKHRKDIGNFDQTFTKEKTDLTPTDKLFMMNLDQNDFIGFSYMNPEFITMI</sequence>
<feature type="binding site" evidence="20">
    <location>
        <position position="275"/>
    </location>
    <ligand>
        <name>Ca(2+)</name>
        <dbReference type="ChEBI" id="CHEBI:29108"/>
        <label>1</label>
    </ligand>
</feature>
<dbReference type="EC" id="2.7.11.13" evidence="2 16"/>
<evidence type="ECO:0000259" key="24">
    <source>
        <dbReference type="PROSITE" id="PS50081"/>
    </source>
</evidence>
<keyword evidence="10 16" id="KW-0418">Kinase</keyword>
<dbReference type="PROSITE" id="PS51285">
    <property type="entry name" value="AGC_KINASE_CTER"/>
    <property type="match status" value="1"/>
</dbReference>
<keyword evidence="5 16" id="KW-0808">Transferase</keyword>
<dbReference type="GO" id="GO:0005524">
    <property type="term" value="F:ATP binding"/>
    <property type="evidence" value="ECO:0007669"/>
    <property type="project" value="UniProtKB-UniRule"/>
</dbReference>
<dbReference type="FunFam" id="3.30.60.20:FF:000071">
    <property type="entry name" value="Protein kinase C"/>
    <property type="match status" value="1"/>
</dbReference>
<feature type="binding site" evidence="19 21">
    <location>
        <position position="385"/>
    </location>
    <ligand>
        <name>ATP</name>
        <dbReference type="ChEBI" id="CHEBI:30616"/>
    </ligand>
</feature>
<evidence type="ECO:0000259" key="25">
    <source>
        <dbReference type="PROSITE" id="PS51285"/>
    </source>
</evidence>
<keyword evidence="8 16" id="KW-0547">Nucleotide-binding</keyword>
<evidence type="ECO:0000259" key="23">
    <source>
        <dbReference type="PROSITE" id="PS50011"/>
    </source>
</evidence>
<dbReference type="OrthoDB" id="63267at2759"/>
<evidence type="ECO:0000256" key="10">
    <source>
        <dbReference type="ARBA" id="ARBA00022777"/>
    </source>
</evidence>
<dbReference type="Pfam" id="PF00130">
    <property type="entry name" value="C1_1"/>
    <property type="match status" value="2"/>
</dbReference>
<evidence type="ECO:0000256" key="13">
    <source>
        <dbReference type="ARBA" id="ARBA00022840"/>
    </source>
</evidence>
<organism evidence="26 27">
    <name type="scientific">Lucilia cuprina</name>
    <name type="common">Green bottle fly</name>
    <name type="synonym">Australian sheep blowfly</name>
    <dbReference type="NCBI Taxonomy" id="7375"/>
    <lineage>
        <taxon>Eukaryota</taxon>
        <taxon>Metazoa</taxon>
        <taxon>Ecdysozoa</taxon>
        <taxon>Arthropoda</taxon>
        <taxon>Hexapoda</taxon>
        <taxon>Insecta</taxon>
        <taxon>Pterygota</taxon>
        <taxon>Neoptera</taxon>
        <taxon>Endopterygota</taxon>
        <taxon>Diptera</taxon>
        <taxon>Brachycera</taxon>
        <taxon>Muscomorpha</taxon>
        <taxon>Oestroidea</taxon>
        <taxon>Calliphoridae</taxon>
        <taxon>Luciliinae</taxon>
        <taxon>Lucilia</taxon>
    </lineage>
</organism>
<dbReference type="FunFam" id="2.60.40.150:FF:000218">
    <property type="entry name" value="Protein kinase C"/>
    <property type="match status" value="1"/>
</dbReference>
<comment type="cofactor">
    <cofactor evidence="20">
        <name>Ca(2+)</name>
        <dbReference type="ChEBI" id="CHEBI:29108"/>
    </cofactor>
    <text evidence="20">Binds 3 Ca(2+) ions per subunit. The ions are bound to the C2 domain.</text>
</comment>
<dbReference type="PROSITE" id="PS50011">
    <property type="entry name" value="PROTEIN_KINASE_DOM"/>
    <property type="match status" value="1"/>
</dbReference>
<dbReference type="PANTHER" id="PTHR24351">
    <property type="entry name" value="RIBOSOMAL PROTEIN S6 KINASE"/>
    <property type="match status" value="1"/>
</dbReference>
<dbReference type="InterPro" id="IPR046349">
    <property type="entry name" value="C1-like_sf"/>
</dbReference>
<accession>A0A0L0CMF8</accession>
<comment type="similarity">
    <text evidence="1 16">Belongs to the protein kinase superfamily. AGC Ser/Thr protein kinase family. PKC subfamily.</text>
</comment>
<evidence type="ECO:0000256" key="11">
    <source>
        <dbReference type="ARBA" id="ARBA00022833"/>
    </source>
</evidence>
<comment type="caution">
    <text evidence="26">The sequence shown here is derived from an EMBL/GenBank/DDBJ whole genome shotgun (WGS) entry which is preliminary data.</text>
</comment>
<evidence type="ECO:0000256" key="19">
    <source>
        <dbReference type="PIRSR" id="PIRSR000550-3"/>
    </source>
</evidence>
<evidence type="ECO:0000256" key="4">
    <source>
        <dbReference type="ARBA" id="ARBA00022553"/>
    </source>
</evidence>
<feature type="domain" description="Phorbol-ester/DAG-type" evidence="24">
    <location>
        <begin position="57"/>
        <end position="107"/>
    </location>
</feature>
<dbReference type="OMA" id="ACEMEPP"/>
<dbReference type="Pfam" id="PF00069">
    <property type="entry name" value="Pkinase"/>
    <property type="match status" value="1"/>
</dbReference>
<feature type="domain" description="Protein kinase" evidence="23">
    <location>
        <begin position="356"/>
        <end position="614"/>
    </location>
</feature>
<evidence type="ECO:0000256" key="8">
    <source>
        <dbReference type="ARBA" id="ARBA00022741"/>
    </source>
</evidence>
<evidence type="ECO:0000256" key="18">
    <source>
        <dbReference type="PIRSR" id="PIRSR000550-2"/>
    </source>
</evidence>
<dbReference type="SUPFAM" id="SSF56112">
    <property type="entry name" value="Protein kinase-like (PK-like)"/>
    <property type="match status" value="1"/>
</dbReference>
<keyword evidence="9" id="KW-0863">Zinc-finger</keyword>
<feature type="binding site" evidence="20">
    <location>
        <position position="268"/>
    </location>
    <ligand>
        <name>Ca(2+)</name>
        <dbReference type="ChEBI" id="CHEBI:29108"/>
        <label>1</label>
    </ligand>
</feature>
<dbReference type="InterPro" id="IPR017441">
    <property type="entry name" value="Protein_kinase_ATP_BS"/>
</dbReference>
<dbReference type="InterPro" id="IPR000719">
    <property type="entry name" value="Prot_kinase_dom"/>
</dbReference>
<dbReference type="PIRSF" id="PIRSF000550">
    <property type="entry name" value="PKC_alpha"/>
    <property type="match status" value="1"/>
</dbReference>
<evidence type="ECO:0000256" key="21">
    <source>
        <dbReference type="PROSITE-ProRule" id="PRU10141"/>
    </source>
</evidence>
<feature type="binding site" evidence="20">
    <location>
        <position position="267"/>
    </location>
    <ligand>
        <name>Ca(2+)</name>
        <dbReference type="ChEBI" id="CHEBI:29108"/>
        <label>1</label>
    </ligand>
</feature>
<feature type="domain" description="C2" evidence="22">
    <location>
        <begin position="175"/>
        <end position="296"/>
    </location>
</feature>
<dbReference type="PROSITE" id="PS00108">
    <property type="entry name" value="PROTEIN_KINASE_ST"/>
    <property type="match status" value="1"/>
</dbReference>
<evidence type="ECO:0000256" key="7">
    <source>
        <dbReference type="ARBA" id="ARBA00022737"/>
    </source>
</evidence>
<evidence type="ECO:0000256" key="20">
    <source>
        <dbReference type="PIRSR" id="PIRSR000550-4"/>
    </source>
</evidence>
<dbReference type="SMART" id="SM00239">
    <property type="entry name" value="C2"/>
    <property type="match status" value="1"/>
</dbReference>
<keyword evidence="12 20" id="KW-0106">Calcium</keyword>
<dbReference type="GO" id="GO:0004697">
    <property type="term" value="F:diacylglycerol-dependent serine/threonine kinase activity"/>
    <property type="evidence" value="ECO:0007669"/>
    <property type="project" value="UniProtKB-EC"/>
</dbReference>
<evidence type="ECO:0000313" key="26">
    <source>
        <dbReference type="EMBL" id="KNC33392.1"/>
    </source>
</evidence>
<evidence type="ECO:0000313" key="27">
    <source>
        <dbReference type="Proteomes" id="UP000037069"/>
    </source>
</evidence>
<evidence type="ECO:0000259" key="22">
    <source>
        <dbReference type="PROSITE" id="PS50004"/>
    </source>
</evidence>
<dbReference type="PROSITE" id="PS50081">
    <property type="entry name" value="ZF_DAG_PE_2"/>
    <property type="match status" value="2"/>
</dbReference>
<protein>
    <recommendedName>
        <fullName evidence="2 16">Protein kinase C</fullName>
        <ecNumber evidence="2 16">2.7.11.13</ecNumber>
    </recommendedName>
</protein>
<keyword evidence="3 16" id="KW-0723">Serine/threonine-protein kinase</keyword>
<dbReference type="FunFam" id="1.10.510.10:FF:000048">
    <property type="entry name" value="Protein kinase C"/>
    <property type="match status" value="1"/>
</dbReference>
<keyword evidence="4" id="KW-0597">Phosphoprotein</keyword>
<evidence type="ECO:0000256" key="9">
    <source>
        <dbReference type="ARBA" id="ARBA00022771"/>
    </source>
</evidence>
<dbReference type="InterPro" id="IPR000008">
    <property type="entry name" value="C2_dom"/>
</dbReference>
<keyword evidence="7" id="KW-0677">Repeat</keyword>
<dbReference type="Pfam" id="PF00168">
    <property type="entry name" value="C2"/>
    <property type="match status" value="1"/>
</dbReference>
<evidence type="ECO:0000256" key="3">
    <source>
        <dbReference type="ARBA" id="ARBA00022527"/>
    </source>
</evidence>
<dbReference type="EMBL" id="JRES01000195">
    <property type="protein sequence ID" value="KNC33392.1"/>
    <property type="molecule type" value="Genomic_DNA"/>
</dbReference>
<keyword evidence="11" id="KW-0862">Zinc</keyword>
<dbReference type="InterPro" id="IPR011009">
    <property type="entry name" value="Kinase-like_dom_sf"/>
</dbReference>
<dbReference type="GO" id="GO:0106310">
    <property type="term" value="F:protein serine kinase activity"/>
    <property type="evidence" value="ECO:0007669"/>
    <property type="project" value="RHEA"/>
</dbReference>
<feature type="binding site" evidence="18">
    <location>
        <position position="266"/>
    </location>
    <ligand>
        <name>a 1,2-diacyl-sn-glycero-3-phospho-(1D-myo-inositol-4,5-bisphosphate)</name>
        <dbReference type="ChEBI" id="CHEBI:58456"/>
    </ligand>
</feature>
<feature type="active site" description="Proton acceptor" evidence="17">
    <location>
        <position position="480"/>
    </location>
</feature>
<dbReference type="Gene3D" id="3.30.60.20">
    <property type="match status" value="2"/>
</dbReference>
<dbReference type="InterPro" id="IPR000961">
    <property type="entry name" value="AGC-kinase_C"/>
</dbReference>
<proteinExistence type="inferred from homology"/>
<dbReference type="InterPro" id="IPR008271">
    <property type="entry name" value="Ser/Thr_kinase_AS"/>
</dbReference>
<keyword evidence="27" id="KW-1185">Reference proteome</keyword>
<dbReference type="PRINTS" id="PR00360">
    <property type="entry name" value="C2DOMAIN"/>
</dbReference>
<dbReference type="PROSITE" id="PS50004">
    <property type="entry name" value="C2"/>
    <property type="match status" value="1"/>
</dbReference>
<dbReference type="Pfam" id="PF00433">
    <property type="entry name" value="Pkinase_C"/>
    <property type="match status" value="1"/>
</dbReference>
<dbReference type="SUPFAM" id="SSF49562">
    <property type="entry name" value="C2 domain (Calcium/lipid-binding domain, CaLB)"/>
    <property type="match status" value="1"/>
</dbReference>
<dbReference type="CDD" id="cd05570">
    <property type="entry name" value="STKc_PKC"/>
    <property type="match status" value="1"/>
</dbReference>
<dbReference type="SMART" id="SM00109">
    <property type="entry name" value="C1"/>
    <property type="match status" value="2"/>
</dbReference>
<feature type="domain" description="AGC-kinase C-terminal" evidence="25">
    <location>
        <begin position="615"/>
        <end position="686"/>
    </location>
</feature>
<reference evidence="26 27" key="1">
    <citation type="journal article" date="2015" name="Nat. Commun.">
        <title>Lucilia cuprina genome unlocks parasitic fly biology to underpin future interventions.</title>
        <authorList>
            <person name="Anstead C.A."/>
            <person name="Korhonen P.K."/>
            <person name="Young N.D."/>
            <person name="Hall R.S."/>
            <person name="Jex A.R."/>
            <person name="Murali S.C."/>
            <person name="Hughes D.S."/>
            <person name="Lee S.F."/>
            <person name="Perry T."/>
            <person name="Stroehlein A.J."/>
            <person name="Ansell B.R."/>
            <person name="Breugelmans B."/>
            <person name="Hofmann A."/>
            <person name="Qu J."/>
            <person name="Dugan S."/>
            <person name="Lee S.L."/>
            <person name="Chao H."/>
            <person name="Dinh H."/>
            <person name="Han Y."/>
            <person name="Doddapaneni H.V."/>
            <person name="Worley K.C."/>
            <person name="Muzny D.M."/>
            <person name="Ioannidis P."/>
            <person name="Waterhouse R.M."/>
            <person name="Zdobnov E.M."/>
            <person name="James P.J."/>
            <person name="Bagnall N.H."/>
            <person name="Kotze A.C."/>
            <person name="Gibbs R.A."/>
            <person name="Richards S."/>
            <person name="Batterham P."/>
            <person name="Gasser R.B."/>
        </authorList>
    </citation>
    <scope>NUCLEOTIDE SEQUENCE [LARGE SCALE GENOMIC DNA]</scope>
    <source>
        <strain evidence="26 27">LS</strain>
        <tissue evidence="26">Full body</tissue>
    </source>
</reference>
<evidence type="ECO:0000256" key="12">
    <source>
        <dbReference type="ARBA" id="ARBA00022837"/>
    </source>
</evidence>
<dbReference type="CDD" id="cd20792">
    <property type="entry name" value="C1_cPKC_nPKC_rpt1"/>
    <property type="match status" value="1"/>
</dbReference>
<feature type="binding site" evidence="20">
    <location>
        <position position="207"/>
    </location>
    <ligand>
        <name>Ca(2+)</name>
        <dbReference type="ChEBI" id="CHEBI:29108"/>
        <label>1</label>
    </ligand>
</feature>
<feature type="domain" description="Phorbol-ester/DAG-type" evidence="24">
    <location>
        <begin position="122"/>
        <end position="172"/>
    </location>
</feature>
<keyword evidence="13 16" id="KW-0067">ATP-binding</keyword>
<dbReference type="InterPro" id="IPR035892">
    <property type="entry name" value="C2_domain_sf"/>
</dbReference>
<feature type="binding site" evidence="18">
    <location>
        <position position="216"/>
    </location>
    <ligand>
        <name>a 1,2-diacyl-sn-glycero-3-phospho-(1D-myo-inositol-4,5-bisphosphate)</name>
        <dbReference type="ChEBI" id="CHEBI:58456"/>
    </ligand>
</feature>
<keyword evidence="6 20" id="KW-0479">Metal-binding</keyword>
<evidence type="ECO:0000256" key="2">
    <source>
        <dbReference type="ARBA" id="ARBA00012429"/>
    </source>
</evidence>
<comment type="catalytic activity">
    <reaction evidence="15">
        <text>L-seryl-[protein] + ATP = O-phospho-L-seryl-[protein] + ADP + H(+)</text>
        <dbReference type="Rhea" id="RHEA:17989"/>
        <dbReference type="Rhea" id="RHEA-COMP:9863"/>
        <dbReference type="Rhea" id="RHEA-COMP:11604"/>
        <dbReference type="ChEBI" id="CHEBI:15378"/>
        <dbReference type="ChEBI" id="CHEBI:29999"/>
        <dbReference type="ChEBI" id="CHEBI:30616"/>
        <dbReference type="ChEBI" id="CHEBI:83421"/>
        <dbReference type="ChEBI" id="CHEBI:456216"/>
        <dbReference type="EC" id="2.7.11.13"/>
    </reaction>
</comment>
<evidence type="ECO:0000256" key="1">
    <source>
        <dbReference type="ARBA" id="ARBA00005490"/>
    </source>
</evidence>
<dbReference type="SMART" id="SM00133">
    <property type="entry name" value="S_TK_X"/>
    <property type="match status" value="1"/>
</dbReference>
<dbReference type="STRING" id="7375.A0A0L0CMF8"/>
<dbReference type="PROSITE" id="PS00107">
    <property type="entry name" value="PROTEIN_KINASE_ATP"/>
    <property type="match status" value="1"/>
</dbReference>
<gene>
    <name evidence="26" type="ORF">FF38_09856</name>
</gene>
<dbReference type="InterPro" id="IPR017892">
    <property type="entry name" value="Pkinase_C"/>
</dbReference>
<dbReference type="GO" id="GO:0008270">
    <property type="term" value="F:zinc ion binding"/>
    <property type="evidence" value="ECO:0007669"/>
    <property type="project" value="UniProtKB-KW"/>
</dbReference>
<evidence type="ECO:0000256" key="17">
    <source>
        <dbReference type="PIRSR" id="PIRSR000550-1"/>
    </source>
</evidence>
<feature type="binding site" evidence="20">
    <location>
        <position position="269"/>
    </location>
    <ligand>
        <name>Ca(2+)</name>
        <dbReference type="ChEBI" id="CHEBI:29108"/>
        <label>1</label>
    </ligand>
</feature>
<dbReference type="CDD" id="cd04026">
    <property type="entry name" value="C2_PKC_alpha_gamma"/>
    <property type="match status" value="1"/>
</dbReference>
<comment type="catalytic activity">
    <reaction evidence="14 16">
        <text>L-threonyl-[protein] + ATP = O-phospho-L-threonyl-[protein] + ADP + H(+)</text>
        <dbReference type="Rhea" id="RHEA:46608"/>
        <dbReference type="Rhea" id="RHEA-COMP:11060"/>
        <dbReference type="Rhea" id="RHEA-COMP:11605"/>
        <dbReference type="ChEBI" id="CHEBI:15378"/>
        <dbReference type="ChEBI" id="CHEBI:30013"/>
        <dbReference type="ChEBI" id="CHEBI:30616"/>
        <dbReference type="ChEBI" id="CHEBI:61977"/>
        <dbReference type="ChEBI" id="CHEBI:456216"/>
        <dbReference type="EC" id="2.7.11.13"/>
    </reaction>
</comment>
<dbReference type="SUPFAM" id="SSF57889">
    <property type="entry name" value="Cysteine-rich domain"/>
    <property type="match status" value="2"/>
</dbReference>
<dbReference type="Gene3D" id="1.10.510.10">
    <property type="entry name" value="Transferase(Phosphotransferase) domain 1"/>
    <property type="match status" value="1"/>
</dbReference>
<dbReference type="PRINTS" id="PR00008">
    <property type="entry name" value="DAGPEDOMAIN"/>
</dbReference>
<evidence type="ECO:0000256" key="5">
    <source>
        <dbReference type="ARBA" id="ARBA00022679"/>
    </source>
</evidence>
<feature type="binding site" evidence="20">
    <location>
        <position position="208"/>
    </location>
    <ligand>
        <name>Ca(2+)</name>
        <dbReference type="ChEBI" id="CHEBI:29108"/>
        <label>1</label>
    </ligand>
</feature>
<dbReference type="Gene3D" id="2.60.40.150">
    <property type="entry name" value="C2 domain"/>
    <property type="match status" value="1"/>
</dbReference>
<dbReference type="Proteomes" id="UP000037069">
    <property type="component" value="Unassembled WGS sequence"/>
</dbReference>
<evidence type="ECO:0000256" key="16">
    <source>
        <dbReference type="PIRNR" id="PIRNR000550"/>
    </source>
</evidence>
<evidence type="ECO:0000256" key="15">
    <source>
        <dbReference type="ARBA" id="ARBA00047470"/>
    </source>
</evidence>
<feature type="binding site" evidence="20">
    <location>
        <position position="272"/>
    </location>
    <ligand>
        <name>Ca(2+)</name>
        <dbReference type="ChEBI" id="CHEBI:29108"/>
        <label>1</label>
    </ligand>
</feature>